<gene>
    <name evidence="1" type="ORF">AGOR_G00234150</name>
</gene>
<evidence type="ECO:0000313" key="1">
    <source>
        <dbReference type="EMBL" id="KAI1883690.1"/>
    </source>
</evidence>
<evidence type="ECO:0000313" key="2">
    <source>
        <dbReference type="Proteomes" id="UP000829720"/>
    </source>
</evidence>
<name>A0A8T3CIQ2_9TELE</name>
<proteinExistence type="predicted"/>
<protein>
    <submittedName>
        <fullName evidence="1">Uncharacterized protein</fullName>
    </submittedName>
</protein>
<organism evidence="1 2">
    <name type="scientific">Albula goreensis</name>
    <dbReference type="NCBI Taxonomy" id="1534307"/>
    <lineage>
        <taxon>Eukaryota</taxon>
        <taxon>Metazoa</taxon>
        <taxon>Chordata</taxon>
        <taxon>Craniata</taxon>
        <taxon>Vertebrata</taxon>
        <taxon>Euteleostomi</taxon>
        <taxon>Actinopterygii</taxon>
        <taxon>Neopterygii</taxon>
        <taxon>Teleostei</taxon>
        <taxon>Albuliformes</taxon>
        <taxon>Albulidae</taxon>
        <taxon>Albula</taxon>
    </lineage>
</organism>
<dbReference type="Proteomes" id="UP000829720">
    <property type="component" value="Unassembled WGS sequence"/>
</dbReference>
<comment type="caution">
    <text evidence="1">The sequence shown here is derived from an EMBL/GenBank/DDBJ whole genome shotgun (WGS) entry which is preliminary data.</text>
</comment>
<reference evidence="1" key="1">
    <citation type="submission" date="2021-01" db="EMBL/GenBank/DDBJ databases">
        <authorList>
            <person name="Zahm M."/>
            <person name="Roques C."/>
            <person name="Cabau C."/>
            <person name="Klopp C."/>
            <person name="Donnadieu C."/>
            <person name="Jouanno E."/>
            <person name="Lampietro C."/>
            <person name="Louis A."/>
            <person name="Herpin A."/>
            <person name="Echchiki A."/>
            <person name="Berthelot C."/>
            <person name="Parey E."/>
            <person name="Roest-Crollius H."/>
            <person name="Braasch I."/>
            <person name="Postlethwait J."/>
            <person name="Bobe J."/>
            <person name="Montfort J."/>
            <person name="Bouchez O."/>
            <person name="Begum T."/>
            <person name="Mejri S."/>
            <person name="Adams A."/>
            <person name="Chen W.-J."/>
            <person name="Guiguen Y."/>
        </authorList>
    </citation>
    <scope>NUCLEOTIDE SEQUENCE</scope>
    <source>
        <tissue evidence="1">Blood</tissue>
    </source>
</reference>
<dbReference type="AlphaFoldDB" id="A0A8T3CIQ2"/>
<dbReference type="EMBL" id="JAERUA010000023">
    <property type="protein sequence ID" value="KAI1883690.1"/>
    <property type="molecule type" value="Genomic_DNA"/>
</dbReference>
<sequence length="86" mass="9142">MKPAHNPMSFSLIGQSSDILAPPMPKLELLLPVCFCCYERDSSASHTRSPLMARNGAECLIGETPRELPSSCLIATESNHGAQGAG</sequence>
<accession>A0A8T3CIQ2</accession>
<keyword evidence="2" id="KW-1185">Reference proteome</keyword>